<protein>
    <recommendedName>
        <fullName evidence="3">DUF2920 family protein</fullName>
    </recommendedName>
</protein>
<keyword evidence="2" id="KW-1185">Reference proteome</keyword>
<dbReference type="InterPro" id="IPR022605">
    <property type="entry name" value="DUF2920"/>
</dbReference>
<evidence type="ECO:0008006" key="3">
    <source>
        <dbReference type="Google" id="ProtNLM"/>
    </source>
</evidence>
<dbReference type="EMBL" id="APBN01000004">
    <property type="protein sequence ID" value="EMT52245.1"/>
    <property type="molecule type" value="Genomic_DNA"/>
</dbReference>
<dbReference type="STRING" id="1300222.I532_11349"/>
<dbReference type="PATRIC" id="fig|1300222.3.peg.2366"/>
<comment type="caution">
    <text evidence="1">The sequence shown here is derived from an EMBL/GenBank/DDBJ whole genome shotgun (WGS) entry which is preliminary data.</text>
</comment>
<dbReference type="Pfam" id="PF11144">
    <property type="entry name" value="DUF2920"/>
    <property type="match status" value="1"/>
</dbReference>
<dbReference type="OrthoDB" id="2448563at2"/>
<dbReference type="SUPFAM" id="SSF53474">
    <property type="entry name" value="alpha/beta-Hydrolases"/>
    <property type="match status" value="1"/>
</dbReference>
<evidence type="ECO:0000313" key="1">
    <source>
        <dbReference type="EMBL" id="EMT52245.1"/>
    </source>
</evidence>
<organism evidence="1 2">
    <name type="scientific">Brevibacillus borstelensis AK1</name>
    <dbReference type="NCBI Taxonomy" id="1300222"/>
    <lineage>
        <taxon>Bacteria</taxon>
        <taxon>Bacillati</taxon>
        <taxon>Bacillota</taxon>
        <taxon>Bacilli</taxon>
        <taxon>Bacillales</taxon>
        <taxon>Paenibacillaceae</taxon>
        <taxon>Brevibacillus</taxon>
    </lineage>
</organism>
<evidence type="ECO:0000313" key="2">
    <source>
        <dbReference type="Proteomes" id="UP000012081"/>
    </source>
</evidence>
<accession>M8E9S4</accession>
<reference evidence="1 2" key="1">
    <citation type="submission" date="2013-03" db="EMBL/GenBank/DDBJ databases">
        <title>Assembly of a new bacterial strain Brevibacillus borstelensis AK1.</title>
        <authorList>
            <person name="Rajan I."/>
            <person name="PoliReddy D."/>
            <person name="Sugumar T."/>
            <person name="Rathinam K."/>
            <person name="Alqarawi S."/>
            <person name="Khalil A.B."/>
            <person name="Sivakumar N."/>
        </authorList>
    </citation>
    <scope>NUCLEOTIDE SEQUENCE [LARGE SCALE GENOMIC DNA]</scope>
    <source>
        <strain evidence="1 2">AK1</strain>
    </source>
</reference>
<gene>
    <name evidence="1" type="ORF">I532_11349</name>
</gene>
<sequence length="314" mass="36473">MSKDYEITIDAHPNIYNDFSPRKLNIYFSEPDKGINNETGLFLFIPGFGANANSRVYKKMRSVFSDKYNVVTIQCDYFGWEFMQQENLEETSKNFNDMGIMQALDNITAVIIVSEIIKDNKYTFNNSKIIAYGHSHGAYLAYLCNVFAPNLFSLIVDNSAWIFPAYLKANRVLNMNGKMILFDYYAKSIIKDFEILNLSSLYKDFKNNCMIHSFHGERDSLISLKEKRSFCSSLNNCFLHEITEDKIDNHIFKSTFHGLNADFLLLFDYLLSNFSISFNYKNAITLKDHRLDTKLYSYVFDYSGFVPVLNIFSK</sequence>
<name>M8E9S4_9BACL</name>
<dbReference type="AlphaFoldDB" id="M8E9S4"/>
<proteinExistence type="predicted"/>
<dbReference type="Proteomes" id="UP000012081">
    <property type="component" value="Unassembled WGS sequence"/>
</dbReference>
<dbReference type="Gene3D" id="3.40.50.1820">
    <property type="entry name" value="alpha/beta hydrolase"/>
    <property type="match status" value="1"/>
</dbReference>
<dbReference type="RefSeq" id="WP_003388310.1">
    <property type="nucleotide sequence ID" value="NZ_APBN01000004.1"/>
</dbReference>
<dbReference type="InterPro" id="IPR029058">
    <property type="entry name" value="AB_hydrolase_fold"/>
</dbReference>